<evidence type="ECO:0000313" key="1">
    <source>
        <dbReference type="EMBL" id="ELQ39142.1"/>
    </source>
</evidence>
<dbReference type="EMBL" id="JH793994">
    <property type="protein sequence ID" value="ELQ39142.1"/>
    <property type="molecule type" value="Genomic_DNA"/>
</dbReference>
<protein>
    <submittedName>
        <fullName evidence="1">Uncharacterized protein</fullName>
    </submittedName>
</protein>
<sequence>MCTSGNGNNRKYYAARYLALF</sequence>
<organism evidence="1">
    <name type="scientific">Pyricularia oryzae (strain Y34)</name>
    <name type="common">Rice blast fungus</name>
    <name type="synonym">Magnaporthe oryzae</name>
    <dbReference type="NCBI Taxonomy" id="1143189"/>
    <lineage>
        <taxon>Eukaryota</taxon>
        <taxon>Fungi</taxon>
        <taxon>Dikarya</taxon>
        <taxon>Ascomycota</taxon>
        <taxon>Pezizomycotina</taxon>
        <taxon>Sordariomycetes</taxon>
        <taxon>Sordariomycetidae</taxon>
        <taxon>Magnaporthales</taxon>
        <taxon>Pyriculariaceae</taxon>
        <taxon>Pyricularia</taxon>
    </lineage>
</organism>
<gene>
    <name evidence="1" type="ORF">OOU_Y34scaffold00514g59</name>
</gene>
<accession>A0AA97PLL7</accession>
<proteinExistence type="predicted"/>
<dbReference type="AlphaFoldDB" id="A0AA97PLL7"/>
<reference evidence="1" key="1">
    <citation type="journal article" date="2012" name="PLoS Genet.">
        <title>Comparative analysis of the genomes of two field isolates of the rice blast fungus Magnaporthe oryzae.</title>
        <authorList>
            <person name="Xue M."/>
            <person name="Yang J."/>
            <person name="Li Z."/>
            <person name="Hu S."/>
            <person name="Yao N."/>
            <person name="Dean R.A."/>
            <person name="Zhao W."/>
            <person name="Shen M."/>
            <person name="Zhang H."/>
            <person name="Li C."/>
            <person name="Liu L."/>
            <person name="Cao L."/>
            <person name="Xu X."/>
            <person name="Xing Y."/>
            <person name="Hsiang T."/>
            <person name="Zhang Z."/>
            <person name="Xu J.R."/>
            <person name="Peng Y.L."/>
        </authorList>
    </citation>
    <scope>NUCLEOTIDE SEQUENCE</scope>
    <source>
        <strain evidence="1">Y34</strain>
    </source>
</reference>
<dbReference type="Proteomes" id="UP000011086">
    <property type="component" value="Unassembled WGS sequence"/>
</dbReference>
<name>A0AA97PLL7_PYRO3</name>